<evidence type="ECO:0000256" key="1">
    <source>
        <dbReference type="SAM" id="Coils"/>
    </source>
</evidence>
<dbReference type="Proteomes" id="UP000504610">
    <property type="component" value="Chromosome 4"/>
</dbReference>
<sequence length="281" mass="31184">MTEKPDDEGKKANAEGGTQGEGGSKMTEVKKPDDEGKKTNAAQGEGGSKMTEVKKPDDEGNAEGGPKMTEAKKPDDEGNAEGGTQEEGESIQKAVRLIFTARFDQIFRYIGHKLPATQTYLQGTSNLLDRSVTKTTTTFAGRRVVPPRVVTGNKGASMRLGAYAGSVAAWFVCRHAKDIVVHFFGSHKKKKEKQLLEKQRAEYEMEKSARRAEKEETMSALVNDVTVLQREVKELNEWKVGVVRAFSSSHRSLINRNTLTTGQIANEEIRKARNYFAQRRF</sequence>
<reference evidence="4" key="2">
    <citation type="submission" date="2025-08" db="UniProtKB">
        <authorList>
            <consortium name="RefSeq"/>
        </authorList>
    </citation>
    <scope>IDENTIFICATION</scope>
    <source>
        <tissue evidence="4">Leaf</tissue>
    </source>
</reference>
<feature type="compositionally biased region" description="Basic and acidic residues" evidence="2">
    <location>
        <begin position="1"/>
        <end position="13"/>
    </location>
</feature>
<protein>
    <submittedName>
        <fullName evidence="4">Uncharacterized protein LOC108854346</fullName>
    </submittedName>
</protein>
<evidence type="ECO:0000313" key="3">
    <source>
        <dbReference type="Proteomes" id="UP000504610"/>
    </source>
</evidence>
<feature type="compositionally biased region" description="Basic and acidic residues" evidence="2">
    <location>
        <begin position="27"/>
        <end position="38"/>
    </location>
</feature>
<feature type="coiled-coil region" evidence="1">
    <location>
        <begin position="186"/>
        <end position="231"/>
    </location>
</feature>
<dbReference type="RefSeq" id="XP_018483388.1">
    <property type="nucleotide sequence ID" value="XM_018627886.2"/>
</dbReference>
<evidence type="ECO:0000256" key="2">
    <source>
        <dbReference type="SAM" id="MobiDB-lite"/>
    </source>
</evidence>
<name>A0A6J0NFV3_RAPSA</name>
<dbReference type="AlphaFoldDB" id="A0A6J0NFV3"/>
<reference evidence="3" key="1">
    <citation type="journal article" date="2019" name="Database">
        <title>The radish genome database (RadishGD): an integrated information resource for radish genomics.</title>
        <authorList>
            <person name="Yu H.J."/>
            <person name="Baek S."/>
            <person name="Lee Y.J."/>
            <person name="Cho A."/>
            <person name="Mun J.H."/>
        </authorList>
    </citation>
    <scope>NUCLEOTIDE SEQUENCE [LARGE SCALE GENOMIC DNA]</scope>
    <source>
        <strain evidence="3">cv. WK10039</strain>
    </source>
</reference>
<accession>A0A6J0NFV3</accession>
<dbReference type="GeneID" id="108854346"/>
<organism evidence="3 4">
    <name type="scientific">Raphanus sativus</name>
    <name type="common">Radish</name>
    <name type="synonym">Raphanus raphanistrum var. sativus</name>
    <dbReference type="NCBI Taxonomy" id="3726"/>
    <lineage>
        <taxon>Eukaryota</taxon>
        <taxon>Viridiplantae</taxon>
        <taxon>Streptophyta</taxon>
        <taxon>Embryophyta</taxon>
        <taxon>Tracheophyta</taxon>
        <taxon>Spermatophyta</taxon>
        <taxon>Magnoliopsida</taxon>
        <taxon>eudicotyledons</taxon>
        <taxon>Gunneridae</taxon>
        <taxon>Pentapetalae</taxon>
        <taxon>rosids</taxon>
        <taxon>malvids</taxon>
        <taxon>Brassicales</taxon>
        <taxon>Brassicaceae</taxon>
        <taxon>Brassiceae</taxon>
        <taxon>Raphanus</taxon>
    </lineage>
</organism>
<keyword evidence="3" id="KW-1185">Reference proteome</keyword>
<dbReference type="KEGG" id="rsz:108854346"/>
<feature type="region of interest" description="Disordered" evidence="2">
    <location>
        <begin position="1"/>
        <end position="89"/>
    </location>
</feature>
<evidence type="ECO:0000313" key="4">
    <source>
        <dbReference type="RefSeq" id="XP_018483388.1"/>
    </source>
</evidence>
<gene>
    <name evidence="4" type="primary">LOC108854346</name>
</gene>
<proteinExistence type="predicted"/>
<keyword evidence="1" id="KW-0175">Coiled coil</keyword>